<keyword evidence="2" id="KW-1185">Reference proteome</keyword>
<dbReference type="EMBL" id="AP021874">
    <property type="protein sequence ID" value="BBO69631.1"/>
    <property type="molecule type" value="Genomic_DNA"/>
</dbReference>
<name>A0A5K7YRL9_9BACT</name>
<proteinExistence type="predicted"/>
<dbReference type="Proteomes" id="UP000427906">
    <property type="component" value="Chromosome"/>
</dbReference>
<sequence length="69" mass="7937">MDANEKKLAAAVAAVSAYIQTEEEALVMPPPKRPEPRRFDQGNLWSLSGRQGMMQMRNLMQMKTFNRLR</sequence>
<evidence type="ECO:0000313" key="2">
    <source>
        <dbReference type="Proteomes" id="UP000427906"/>
    </source>
</evidence>
<organism evidence="1 2">
    <name type="scientific">Desulfosarcina alkanivorans</name>
    <dbReference type="NCBI Taxonomy" id="571177"/>
    <lineage>
        <taxon>Bacteria</taxon>
        <taxon>Pseudomonadati</taxon>
        <taxon>Thermodesulfobacteriota</taxon>
        <taxon>Desulfobacteria</taxon>
        <taxon>Desulfobacterales</taxon>
        <taxon>Desulfosarcinaceae</taxon>
        <taxon>Desulfosarcina</taxon>
    </lineage>
</organism>
<reference evidence="1 2" key="1">
    <citation type="submission" date="2019-11" db="EMBL/GenBank/DDBJ databases">
        <title>Comparative genomics of hydrocarbon-degrading Desulfosarcina strains.</title>
        <authorList>
            <person name="Watanabe M."/>
            <person name="Kojima H."/>
            <person name="Fukui M."/>
        </authorList>
    </citation>
    <scope>NUCLEOTIDE SEQUENCE [LARGE SCALE GENOMIC DNA]</scope>
    <source>
        <strain evidence="1 2">PL12</strain>
    </source>
</reference>
<dbReference type="AlphaFoldDB" id="A0A5K7YRL9"/>
<dbReference type="RefSeq" id="WP_155317650.1">
    <property type="nucleotide sequence ID" value="NZ_AP021874.1"/>
</dbReference>
<protein>
    <submittedName>
        <fullName evidence="1">Uncharacterized protein</fullName>
    </submittedName>
</protein>
<gene>
    <name evidence="1" type="ORF">DSCA_35610</name>
</gene>
<dbReference type="KEGG" id="dalk:DSCA_35610"/>
<dbReference type="OrthoDB" id="5422592at2"/>
<accession>A0A5K7YRL9</accession>
<evidence type="ECO:0000313" key="1">
    <source>
        <dbReference type="EMBL" id="BBO69631.1"/>
    </source>
</evidence>